<feature type="transmembrane region" description="Helical" evidence="1">
    <location>
        <begin position="215"/>
        <end position="237"/>
    </location>
</feature>
<evidence type="ECO:0000313" key="3">
    <source>
        <dbReference type="Proteomes" id="UP000053766"/>
    </source>
</evidence>
<proteinExistence type="predicted"/>
<evidence type="ECO:0000313" key="2">
    <source>
        <dbReference type="EMBL" id="KJH51775.1"/>
    </source>
</evidence>
<accession>A0A0D8Y4Y8</accession>
<dbReference type="Proteomes" id="UP000053766">
    <property type="component" value="Unassembled WGS sequence"/>
</dbReference>
<reference evidence="2 3" key="1">
    <citation type="submission" date="2013-11" db="EMBL/GenBank/DDBJ databases">
        <title>Draft genome of the bovine lungworm Dictyocaulus viviparus.</title>
        <authorList>
            <person name="Mitreva M."/>
        </authorList>
    </citation>
    <scope>NUCLEOTIDE SEQUENCE [LARGE SCALE GENOMIC DNA]</scope>
    <source>
        <strain evidence="2 3">HannoverDv2000</strain>
    </source>
</reference>
<name>A0A0D8Y4Y8_DICVI</name>
<organism evidence="2 3">
    <name type="scientific">Dictyocaulus viviparus</name>
    <name type="common">Bovine lungworm</name>
    <dbReference type="NCBI Taxonomy" id="29172"/>
    <lineage>
        <taxon>Eukaryota</taxon>
        <taxon>Metazoa</taxon>
        <taxon>Ecdysozoa</taxon>
        <taxon>Nematoda</taxon>
        <taxon>Chromadorea</taxon>
        <taxon>Rhabditida</taxon>
        <taxon>Rhabditina</taxon>
        <taxon>Rhabditomorpha</taxon>
        <taxon>Strongyloidea</taxon>
        <taxon>Metastrongylidae</taxon>
        <taxon>Dictyocaulus</taxon>
    </lineage>
</organism>
<keyword evidence="1" id="KW-1133">Transmembrane helix</keyword>
<feature type="transmembrane region" description="Helical" evidence="1">
    <location>
        <begin position="180"/>
        <end position="203"/>
    </location>
</feature>
<keyword evidence="1" id="KW-0812">Transmembrane</keyword>
<keyword evidence="1" id="KW-0472">Membrane</keyword>
<protein>
    <submittedName>
        <fullName evidence="2">Uncharacterized protein</fullName>
    </submittedName>
</protein>
<gene>
    <name evidence="2" type="ORF">DICVIV_02087</name>
</gene>
<keyword evidence="3" id="KW-1185">Reference proteome</keyword>
<sequence>MRNNKDISYLRDVSSDQNETYACVEFTWTSSYKSSEFCDTLNEARYGHLAGNDIVSLPNQIKGCTRKYNRTLCYCNRKLYNCTGSKWIEELMTETTQCPNWSSSYIYHNSGSDYWIKFVNADLMRSLDTVPPNGCYELKKVSDEILRESYDSFIFDHHASVTEIYSSQKQEIIYGSSTEILMLVWISSLIYLFIIMVLCMLLSNDKLWQNNKAHQHYFCCFIVYIYCLRSGLTNALLKLVNKLSTVIIF</sequence>
<dbReference type="AlphaFoldDB" id="A0A0D8Y4Y8"/>
<reference evidence="3" key="2">
    <citation type="journal article" date="2016" name="Sci. Rep.">
        <title>Dictyocaulus viviparus genome, variome and transcriptome elucidate lungworm biology and support future intervention.</title>
        <authorList>
            <person name="McNulty S.N."/>
            <person name="Strube C."/>
            <person name="Rosa B.A."/>
            <person name="Martin J.C."/>
            <person name="Tyagi R."/>
            <person name="Choi Y.J."/>
            <person name="Wang Q."/>
            <person name="Hallsworth Pepin K."/>
            <person name="Zhang X."/>
            <person name="Ozersky P."/>
            <person name="Wilson R.K."/>
            <person name="Sternberg P.W."/>
            <person name="Gasser R.B."/>
            <person name="Mitreva M."/>
        </authorList>
    </citation>
    <scope>NUCLEOTIDE SEQUENCE [LARGE SCALE GENOMIC DNA]</scope>
    <source>
        <strain evidence="3">HannoverDv2000</strain>
    </source>
</reference>
<dbReference type="EMBL" id="KN716177">
    <property type="protein sequence ID" value="KJH51775.1"/>
    <property type="molecule type" value="Genomic_DNA"/>
</dbReference>
<evidence type="ECO:0000256" key="1">
    <source>
        <dbReference type="SAM" id="Phobius"/>
    </source>
</evidence>